<sequence length="31" mass="3590">MVIVAKEGGWAKWRKEGWMVQRRCKTVIEGG</sequence>
<proteinExistence type="predicted"/>
<name>A0A834T359_9FABA</name>
<dbReference type="AlphaFoldDB" id="A0A834T359"/>
<gene>
    <name evidence="1" type="ORF">G2W53_029467</name>
</gene>
<accession>A0A834T359</accession>
<reference evidence="1" key="1">
    <citation type="submission" date="2020-09" db="EMBL/GenBank/DDBJ databases">
        <title>Genome-Enabled Discovery of Anthraquinone Biosynthesis in Senna tora.</title>
        <authorList>
            <person name="Kang S.-H."/>
            <person name="Pandey R.P."/>
            <person name="Lee C.-M."/>
            <person name="Sim J.-S."/>
            <person name="Jeong J.-T."/>
            <person name="Choi B.-S."/>
            <person name="Jung M."/>
            <person name="Ginzburg D."/>
            <person name="Zhao K."/>
            <person name="Won S.Y."/>
            <person name="Oh T.-J."/>
            <person name="Yu Y."/>
            <person name="Kim N.-H."/>
            <person name="Lee O.R."/>
            <person name="Lee T.-H."/>
            <person name="Bashyal P."/>
            <person name="Kim T.-S."/>
            <person name="Lee W.-H."/>
            <person name="Kawkins C."/>
            <person name="Kim C.-K."/>
            <person name="Kim J.S."/>
            <person name="Ahn B.O."/>
            <person name="Rhee S.Y."/>
            <person name="Sohng J.K."/>
        </authorList>
    </citation>
    <scope>NUCLEOTIDE SEQUENCE</scope>
    <source>
        <tissue evidence="1">Leaf</tissue>
    </source>
</reference>
<keyword evidence="2" id="KW-1185">Reference proteome</keyword>
<dbReference type="EMBL" id="JAAIUW010000009">
    <property type="protein sequence ID" value="KAF7815498.1"/>
    <property type="molecule type" value="Genomic_DNA"/>
</dbReference>
<organism evidence="1 2">
    <name type="scientific">Senna tora</name>
    <dbReference type="NCBI Taxonomy" id="362788"/>
    <lineage>
        <taxon>Eukaryota</taxon>
        <taxon>Viridiplantae</taxon>
        <taxon>Streptophyta</taxon>
        <taxon>Embryophyta</taxon>
        <taxon>Tracheophyta</taxon>
        <taxon>Spermatophyta</taxon>
        <taxon>Magnoliopsida</taxon>
        <taxon>eudicotyledons</taxon>
        <taxon>Gunneridae</taxon>
        <taxon>Pentapetalae</taxon>
        <taxon>rosids</taxon>
        <taxon>fabids</taxon>
        <taxon>Fabales</taxon>
        <taxon>Fabaceae</taxon>
        <taxon>Caesalpinioideae</taxon>
        <taxon>Cassia clade</taxon>
        <taxon>Senna</taxon>
    </lineage>
</organism>
<evidence type="ECO:0000313" key="2">
    <source>
        <dbReference type="Proteomes" id="UP000634136"/>
    </source>
</evidence>
<evidence type="ECO:0000313" key="1">
    <source>
        <dbReference type="EMBL" id="KAF7815498.1"/>
    </source>
</evidence>
<comment type="caution">
    <text evidence="1">The sequence shown here is derived from an EMBL/GenBank/DDBJ whole genome shotgun (WGS) entry which is preliminary data.</text>
</comment>
<protein>
    <submittedName>
        <fullName evidence="1">Uncharacterized protein</fullName>
    </submittedName>
</protein>
<dbReference type="Proteomes" id="UP000634136">
    <property type="component" value="Unassembled WGS sequence"/>
</dbReference>